<protein>
    <recommendedName>
        <fullName evidence="3">Knr4/Smi1-like domain-containing protein</fullName>
    </recommendedName>
</protein>
<evidence type="ECO:0000313" key="2">
    <source>
        <dbReference type="Proteomes" id="UP000254293"/>
    </source>
</evidence>
<dbReference type="Proteomes" id="UP000254293">
    <property type="component" value="Unassembled WGS sequence"/>
</dbReference>
<evidence type="ECO:0000313" key="1">
    <source>
        <dbReference type="EMBL" id="STR00379.1"/>
    </source>
</evidence>
<accession>A0A377QZW0</accession>
<dbReference type="EMBL" id="UGJJ01000001">
    <property type="protein sequence ID" value="STR00379.1"/>
    <property type="molecule type" value="Genomic_DNA"/>
</dbReference>
<dbReference type="RefSeq" id="WP_115307661.1">
    <property type="nucleotide sequence ID" value="NZ_CP091516.1"/>
</dbReference>
<dbReference type="OrthoDB" id="8611009at2"/>
<organism evidence="1 2">
    <name type="scientific">Kingella potus</name>
    <dbReference type="NCBI Taxonomy" id="265175"/>
    <lineage>
        <taxon>Bacteria</taxon>
        <taxon>Pseudomonadati</taxon>
        <taxon>Pseudomonadota</taxon>
        <taxon>Betaproteobacteria</taxon>
        <taxon>Neisseriales</taxon>
        <taxon>Neisseriaceae</taxon>
        <taxon>Kingella</taxon>
    </lineage>
</organism>
<reference evidence="1 2" key="1">
    <citation type="submission" date="2018-06" db="EMBL/GenBank/DDBJ databases">
        <authorList>
            <consortium name="Pathogen Informatics"/>
            <person name="Doyle S."/>
        </authorList>
    </citation>
    <scope>NUCLEOTIDE SEQUENCE [LARGE SCALE GENOMIC DNA]</scope>
    <source>
        <strain evidence="1 2">NCTC13336</strain>
    </source>
</reference>
<evidence type="ECO:0008006" key="3">
    <source>
        <dbReference type="Google" id="ProtNLM"/>
    </source>
</evidence>
<sequence length="147" mass="16685">MNNLPQIYCGYPVPADYRAFAQSLAAERRYDYPLHGTTFDLSLLPAAELVQIYLGKLPRYAFLQTVDFFKPLEFDCDSPKLGEEEVRHGLVIGSGNEGDLFINVHDGSVWIMYSDLFFERIANSFAALSAKMVLSFDFADWRDDAPQ</sequence>
<proteinExistence type="predicted"/>
<gene>
    <name evidence="1" type="ORF">NCTC13336_00581</name>
</gene>
<name>A0A377QZW0_9NEIS</name>
<keyword evidence="2" id="KW-1185">Reference proteome</keyword>
<dbReference type="AlphaFoldDB" id="A0A377QZW0"/>